<protein>
    <submittedName>
        <fullName evidence="3">Uncharacterized protein</fullName>
    </submittedName>
</protein>
<keyword evidence="4" id="KW-1185">Reference proteome</keyword>
<feature type="region of interest" description="Disordered" evidence="1">
    <location>
        <begin position="324"/>
        <end position="374"/>
    </location>
</feature>
<keyword evidence="2" id="KW-0732">Signal</keyword>
<dbReference type="EMBL" id="JAXAVX010000005">
    <property type="protein sequence ID" value="MDX8152232.1"/>
    <property type="molecule type" value="Genomic_DNA"/>
</dbReference>
<feature type="signal peptide" evidence="2">
    <location>
        <begin position="1"/>
        <end position="35"/>
    </location>
</feature>
<dbReference type="RefSeq" id="WP_319954388.1">
    <property type="nucleotide sequence ID" value="NZ_JAXAVX010000005.1"/>
</dbReference>
<dbReference type="InterPro" id="IPR011659">
    <property type="entry name" value="WD40"/>
</dbReference>
<dbReference type="Proteomes" id="UP001277761">
    <property type="component" value="Unassembled WGS sequence"/>
</dbReference>
<evidence type="ECO:0000256" key="2">
    <source>
        <dbReference type="SAM" id="SignalP"/>
    </source>
</evidence>
<feature type="chain" id="PRO_5046826171" evidence="2">
    <location>
        <begin position="36"/>
        <end position="462"/>
    </location>
</feature>
<evidence type="ECO:0000313" key="3">
    <source>
        <dbReference type="EMBL" id="MDX8152232.1"/>
    </source>
</evidence>
<reference evidence="3 4" key="1">
    <citation type="submission" date="2023-11" db="EMBL/GenBank/DDBJ databases">
        <authorList>
            <person name="Xu M."/>
            <person name="Jiang T."/>
        </authorList>
    </citation>
    <scope>NUCLEOTIDE SEQUENCE [LARGE SCALE GENOMIC DNA]</scope>
    <source>
        <strain evidence="3 4">SD</strain>
    </source>
</reference>
<sequence>MSSSRSRLPSRARRLRRAVALGSVVVLGLPAAAGADSISFVRDGDVHLATPDGGRTVRLTTEGGYRSASQADDGRIVALRGSRLRLLDRRGAVLADFSPVAARTAGSIQLSGPFDPVLSPDGSHVAYGFFVQYRAGDPHCGRPGGCQTGQLYAGTGYARSTGPVEWDEAGFRPEWGWGDPSWIDDRRTLLSGPSSAFVKQVAIDEAGDPATAAEWFSEGAVGNLYDGELNRQGTGAAFVANSQGDRLVVYRLPGAAPATAPQGCLDAPASGGAWSSPSWSPDGERLVWAGPQGLYVATLAGLAGGCPAGDAVAVRTMLPGATAPDWGPADVPADAGPGGTAHDGPTDGAPGPAPGSGPVGPGAGAPAGGATTATVRLRLTRRSWRVRRGGRVTIAFRAPVATRWELRLVRAGRTALRLRGSAGRGTRRIVVRPRVRPGRYRLVLRATAPRGPVATGTLTVRR</sequence>
<accession>A0ABU4VK71</accession>
<evidence type="ECO:0000256" key="1">
    <source>
        <dbReference type="SAM" id="MobiDB-lite"/>
    </source>
</evidence>
<evidence type="ECO:0000313" key="4">
    <source>
        <dbReference type="Proteomes" id="UP001277761"/>
    </source>
</evidence>
<organism evidence="3 4">
    <name type="scientific">Patulibacter brassicae</name>
    <dbReference type="NCBI Taxonomy" id="1705717"/>
    <lineage>
        <taxon>Bacteria</taxon>
        <taxon>Bacillati</taxon>
        <taxon>Actinomycetota</taxon>
        <taxon>Thermoleophilia</taxon>
        <taxon>Solirubrobacterales</taxon>
        <taxon>Patulibacteraceae</taxon>
        <taxon>Patulibacter</taxon>
    </lineage>
</organism>
<gene>
    <name evidence="3" type="ORF">SK069_11545</name>
</gene>
<proteinExistence type="predicted"/>
<feature type="compositionally biased region" description="Gly residues" evidence="1">
    <location>
        <begin position="357"/>
        <end position="367"/>
    </location>
</feature>
<dbReference type="Pfam" id="PF07676">
    <property type="entry name" value="PD40"/>
    <property type="match status" value="1"/>
</dbReference>
<dbReference type="SUPFAM" id="SSF82171">
    <property type="entry name" value="DPP6 N-terminal domain-like"/>
    <property type="match status" value="1"/>
</dbReference>
<comment type="caution">
    <text evidence="3">The sequence shown here is derived from an EMBL/GenBank/DDBJ whole genome shotgun (WGS) entry which is preliminary data.</text>
</comment>
<name>A0ABU4VK71_9ACTN</name>